<dbReference type="Proteomes" id="UP000001396">
    <property type="component" value="Unassembled WGS sequence"/>
</dbReference>
<dbReference type="AlphaFoldDB" id="D3BDR0"/>
<reference evidence="1 2" key="1">
    <citation type="journal article" date="2011" name="Genome Res.">
        <title>Phylogeny-wide analysis of social amoeba genomes highlights ancient origins for complex intercellular communication.</title>
        <authorList>
            <person name="Heidel A.J."/>
            <person name="Lawal H.M."/>
            <person name="Felder M."/>
            <person name="Schilde C."/>
            <person name="Helps N.R."/>
            <person name="Tunggal B."/>
            <person name="Rivero F."/>
            <person name="John U."/>
            <person name="Schleicher M."/>
            <person name="Eichinger L."/>
            <person name="Platzer M."/>
            <person name="Noegel A.A."/>
            <person name="Schaap P."/>
            <person name="Gloeckner G."/>
        </authorList>
    </citation>
    <scope>NUCLEOTIDE SEQUENCE [LARGE SCALE GENOMIC DNA]</scope>
    <source>
        <strain evidence="2">ATCC 26659 / Pp 5 / PN500</strain>
    </source>
</reference>
<proteinExistence type="predicted"/>
<dbReference type="RefSeq" id="XP_020432161.1">
    <property type="nucleotide sequence ID" value="XM_020577713.1"/>
</dbReference>
<dbReference type="EMBL" id="ADBJ01000031">
    <property type="protein sequence ID" value="EFA80041.1"/>
    <property type="molecule type" value="Genomic_DNA"/>
</dbReference>
<keyword evidence="2" id="KW-1185">Reference proteome</keyword>
<name>D3BDR0_HETP5</name>
<dbReference type="InParanoid" id="D3BDR0"/>
<accession>D3BDR0</accession>
<comment type="caution">
    <text evidence="1">The sequence shown here is derived from an EMBL/GenBank/DDBJ whole genome shotgun (WGS) entry which is preliminary data.</text>
</comment>
<organism evidence="1 2">
    <name type="scientific">Heterostelium pallidum (strain ATCC 26659 / Pp 5 / PN500)</name>
    <name type="common">Cellular slime mold</name>
    <name type="synonym">Polysphondylium pallidum</name>
    <dbReference type="NCBI Taxonomy" id="670386"/>
    <lineage>
        <taxon>Eukaryota</taxon>
        <taxon>Amoebozoa</taxon>
        <taxon>Evosea</taxon>
        <taxon>Eumycetozoa</taxon>
        <taxon>Dictyostelia</taxon>
        <taxon>Acytosteliales</taxon>
        <taxon>Acytosteliaceae</taxon>
        <taxon>Heterostelium</taxon>
    </lineage>
</organism>
<dbReference type="GeneID" id="31362343"/>
<evidence type="ECO:0000313" key="2">
    <source>
        <dbReference type="Proteomes" id="UP000001396"/>
    </source>
</evidence>
<evidence type="ECO:0000313" key="1">
    <source>
        <dbReference type="EMBL" id="EFA80041.1"/>
    </source>
</evidence>
<protein>
    <submittedName>
        <fullName evidence="1">Uncharacterized protein</fullName>
    </submittedName>
</protein>
<gene>
    <name evidence="1" type="ORF">PPL_06862</name>
</gene>
<sequence>MKSSMNEDIQTELIIKKTFDIVKSYLHSFFEILSNIKGELVENNNKLESKSLKCLFSDPNVLT</sequence>